<proteinExistence type="predicted"/>
<evidence type="ECO:0000313" key="2">
    <source>
        <dbReference type="Proteomes" id="UP000004994"/>
    </source>
</evidence>
<accession>K4D7T4</accession>
<dbReference type="Gramene" id="Solyc11g039550.1.1">
    <property type="protein sequence ID" value="Solyc11g039550.1.1"/>
    <property type="gene ID" value="Solyc11g039550.1"/>
</dbReference>
<name>K4D7T4_SOLLC</name>
<dbReference type="EnsemblPlants" id="Solyc11g039550.1.1">
    <property type="protein sequence ID" value="Solyc11g039550.1.1"/>
    <property type="gene ID" value="Solyc11g039550.1"/>
</dbReference>
<dbReference type="InParanoid" id="K4D7T4"/>
<dbReference type="Proteomes" id="UP000004994">
    <property type="component" value="Chromosome 11"/>
</dbReference>
<reference evidence="1" key="2">
    <citation type="submission" date="2015-06" db="UniProtKB">
        <authorList>
            <consortium name="EnsemblPlants"/>
        </authorList>
    </citation>
    <scope>IDENTIFICATION</scope>
    <source>
        <strain evidence="1">cv. Heinz 1706</strain>
    </source>
</reference>
<keyword evidence="2" id="KW-1185">Reference proteome</keyword>
<reference evidence="1" key="1">
    <citation type="journal article" date="2012" name="Nature">
        <title>The tomato genome sequence provides insights into fleshy fruit evolution.</title>
        <authorList>
            <consortium name="Tomato Genome Consortium"/>
        </authorList>
    </citation>
    <scope>NUCLEOTIDE SEQUENCE [LARGE SCALE GENOMIC DNA]</scope>
    <source>
        <strain evidence="1">cv. Heinz 1706</strain>
    </source>
</reference>
<evidence type="ECO:0000313" key="1">
    <source>
        <dbReference type="EnsemblPlants" id="Solyc11g039550.1.1"/>
    </source>
</evidence>
<organism evidence="1">
    <name type="scientific">Solanum lycopersicum</name>
    <name type="common">Tomato</name>
    <name type="synonym">Lycopersicon esculentum</name>
    <dbReference type="NCBI Taxonomy" id="4081"/>
    <lineage>
        <taxon>Eukaryota</taxon>
        <taxon>Viridiplantae</taxon>
        <taxon>Streptophyta</taxon>
        <taxon>Embryophyta</taxon>
        <taxon>Tracheophyta</taxon>
        <taxon>Spermatophyta</taxon>
        <taxon>Magnoliopsida</taxon>
        <taxon>eudicotyledons</taxon>
        <taxon>Gunneridae</taxon>
        <taxon>Pentapetalae</taxon>
        <taxon>asterids</taxon>
        <taxon>lamiids</taxon>
        <taxon>Solanales</taxon>
        <taxon>Solanaceae</taxon>
        <taxon>Solanoideae</taxon>
        <taxon>Solaneae</taxon>
        <taxon>Solanum</taxon>
        <taxon>Solanum subgen. Lycopersicon</taxon>
    </lineage>
</organism>
<dbReference type="HOGENOM" id="CLU_3423591_0_0_1"/>
<sequence>MEVKFLSPPLTVHVLGLKVGFTM</sequence>
<dbReference type="PaxDb" id="4081-Solyc11g039550.1.1"/>
<protein>
    <submittedName>
        <fullName evidence="1">Uncharacterized protein</fullName>
    </submittedName>
</protein>
<dbReference type="AlphaFoldDB" id="K4D7T4"/>